<gene>
    <name evidence="1" type="ORF">C0081_15295</name>
</gene>
<dbReference type="Proteomes" id="UP000234881">
    <property type="component" value="Unassembled WGS sequence"/>
</dbReference>
<protein>
    <recommendedName>
        <fullName evidence="3">LPS-assembly lipoprotein</fullName>
    </recommendedName>
</protein>
<evidence type="ECO:0000313" key="2">
    <source>
        <dbReference type="Proteomes" id="UP000234881"/>
    </source>
</evidence>
<proteinExistence type="predicted"/>
<dbReference type="GO" id="GO:0019867">
    <property type="term" value="C:outer membrane"/>
    <property type="evidence" value="ECO:0007669"/>
    <property type="project" value="InterPro"/>
</dbReference>
<accession>A0A2N5XP34</accession>
<dbReference type="InterPro" id="IPR007485">
    <property type="entry name" value="LPS_assembly_LptE"/>
</dbReference>
<sequence length="200" mass="21588">MAKHRARSSSCQKGSSMLLFNRKLKAIRKFKSGPVALALCLGLGLALSGCQVRPLYSGTTMSGQTLSADLSSIEIVPAKSRLEQELRNNLIFAFNGGAEQGIPAYRLDMKVTSSTSDLDIESGTGLAKTSRTRLTVTYQLIRLADKEVATTGSSFFTASFAQSTQRYANERALLDAENRVAEQVANDIHLRLSAFFAAGT</sequence>
<reference evidence="1 2" key="1">
    <citation type="submission" date="2018-01" db="EMBL/GenBank/DDBJ databases">
        <title>The draft genome sequence of Cohaesibacter sp. H1304.</title>
        <authorList>
            <person name="Wang N.-N."/>
            <person name="Du Z.-J."/>
        </authorList>
    </citation>
    <scope>NUCLEOTIDE SEQUENCE [LARGE SCALE GENOMIC DNA]</scope>
    <source>
        <strain evidence="1 2">H1304</strain>
    </source>
</reference>
<name>A0A2N5XP34_9HYPH</name>
<dbReference type="AlphaFoldDB" id="A0A2N5XP34"/>
<comment type="caution">
    <text evidence="1">The sequence shown here is derived from an EMBL/GenBank/DDBJ whole genome shotgun (WGS) entry which is preliminary data.</text>
</comment>
<dbReference type="Pfam" id="PF04390">
    <property type="entry name" value="LptE"/>
    <property type="match status" value="1"/>
</dbReference>
<dbReference type="Gene3D" id="3.30.160.150">
    <property type="entry name" value="Lipoprotein like domain"/>
    <property type="match status" value="1"/>
</dbReference>
<dbReference type="GO" id="GO:0043165">
    <property type="term" value="P:Gram-negative-bacterium-type cell outer membrane assembly"/>
    <property type="evidence" value="ECO:0007669"/>
    <property type="project" value="InterPro"/>
</dbReference>
<evidence type="ECO:0008006" key="3">
    <source>
        <dbReference type="Google" id="ProtNLM"/>
    </source>
</evidence>
<keyword evidence="2" id="KW-1185">Reference proteome</keyword>
<dbReference type="EMBL" id="PKUQ01000031">
    <property type="protein sequence ID" value="PLW76262.1"/>
    <property type="molecule type" value="Genomic_DNA"/>
</dbReference>
<evidence type="ECO:0000313" key="1">
    <source>
        <dbReference type="EMBL" id="PLW76262.1"/>
    </source>
</evidence>
<dbReference type="OrthoDB" id="7678210at2"/>
<organism evidence="1 2">
    <name type="scientific">Cohaesibacter celericrescens</name>
    <dbReference type="NCBI Taxonomy" id="2067669"/>
    <lineage>
        <taxon>Bacteria</taxon>
        <taxon>Pseudomonadati</taxon>
        <taxon>Pseudomonadota</taxon>
        <taxon>Alphaproteobacteria</taxon>
        <taxon>Hyphomicrobiales</taxon>
        <taxon>Cohaesibacteraceae</taxon>
    </lineage>
</organism>